<dbReference type="Proteomes" id="UP001156882">
    <property type="component" value="Unassembled WGS sequence"/>
</dbReference>
<protein>
    <submittedName>
        <fullName evidence="3">Protein involved in C cytochrome biogenesis</fullName>
    </submittedName>
</protein>
<dbReference type="RefSeq" id="WP_284315449.1">
    <property type="nucleotide sequence ID" value="NZ_BSPC01000063.1"/>
</dbReference>
<dbReference type="EMBL" id="BSPC01000063">
    <property type="protein sequence ID" value="GLS22492.1"/>
    <property type="molecule type" value="Genomic_DNA"/>
</dbReference>
<evidence type="ECO:0000313" key="3">
    <source>
        <dbReference type="EMBL" id="GLS22492.1"/>
    </source>
</evidence>
<sequence>MRNLILPALVLALAGLPAATLAGEASPWSAVDGAAMRLLPGNAPGNGPAGLEIKLDEGWKTYWRNPGDAGIPPSFDWSKSENLSSVTVLWPAPTRLDDEGGSSAVYRGDVVLPLKVTAADPAKPVRLSLALDYAICHEICVPAKGSADLTLAPGTQGGEGADAIAEAVKHVPKLAAIGAQESPAISKVTLDTSTKPATLTIDVKAASAASLFVEAPLKWYLPMPNLAPGADKANPKQFVLQLDGLPKDATLSGNELRFTLSTGEGSVESLYRLP</sequence>
<evidence type="ECO:0000256" key="1">
    <source>
        <dbReference type="SAM" id="SignalP"/>
    </source>
</evidence>
<comment type="caution">
    <text evidence="3">The sequence shown here is derived from an EMBL/GenBank/DDBJ whole genome shotgun (WGS) entry which is preliminary data.</text>
</comment>
<evidence type="ECO:0000313" key="4">
    <source>
        <dbReference type="Proteomes" id="UP001156882"/>
    </source>
</evidence>
<accession>A0ABQ6CSB9</accession>
<dbReference type="InterPro" id="IPR028250">
    <property type="entry name" value="DsbDN"/>
</dbReference>
<dbReference type="Pfam" id="PF11412">
    <property type="entry name" value="DsbD_N"/>
    <property type="match status" value="1"/>
</dbReference>
<feature type="signal peptide" evidence="1">
    <location>
        <begin position="1"/>
        <end position="22"/>
    </location>
</feature>
<evidence type="ECO:0000259" key="2">
    <source>
        <dbReference type="Pfam" id="PF11412"/>
    </source>
</evidence>
<reference evidence="4" key="1">
    <citation type="journal article" date="2019" name="Int. J. Syst. Evol. Microbiol.">
        <title>The Global Catalogue of Microorganisms (GCM) 10K type strain sequencing project: providing services to taxonomists for standard genome sequencing and annotation.</title>
        <authorList>
            <consortium name="The Broad Institute Genomics Platform"/>
            <consortium name="The Broad Institute Genome Sequencing Center for Infectious Disease"/>
            <person name="Wu L."/>
            <person name="Ma J."/>
        </authorList>
    </citation>
    <scope>NUCLEOTIDE SEQUENCE [LARGE SCALE GENOMIC DNA]</scope>
    <source>
        <strain evidence="4">NBRC 101365</strain>
    </source>
</reference>
<keyword evidence="1" id="KW-0732">Signal</keyword>
<name>A0ABQ6CSB9_9HYPH</name>
<organism evidence="3 4">
    <name type="scientific">Labrys miyagiensis</name>
    <dbReference type="NCBI Taxonomy" id="346912"/>
    <lineage>
        <taxon>Bacteria</taxon>
        <taxon>Pseudomonadati</taxon>
        <taxon>Pseudomonadota</taxon>
        <taxon>Alphaproteobacteria</taxon>
        <taxon>Hyphomicrobiales</taxon>
        <taxon>Xanthobacteraceae</taxon>
        <taxon>Labrys</taxon>
    </lineage>
</organism>
<gene>
    <name evidence="3" type="ORF">GCM10007874_55100</name>
</gene>
<feature type="chain" id="PRO_5047087088" evidence="1">
    <location>
        <begin position="23"/>
        <end position="274"/>
    </location>
</feature>
<keyword evidence="4" id="KW-1185">Reference proteome</keyword>
<feature type="domain" description="Thiol:disulfide interchange protein DsbD N-terminal" evidence="2">
    <location>
        <begin position="45"/>
        <end position="147"/>
    </location>
</feature>
<proteinExistence type="predicted"/>